<dbReference type="PANTHER" id="PTHR43581">
    <property type="entry name" value="ATP/GTP PHOSPHATASE"/>
    <property type="match status" value="1"/>
</dbReference>
<keyword evidence="2" id="KW-0067">ATP-binding</keyword>
<dbReference type="PANTHER" id="PTHR43581:SF4">
    <property type="entry name" value="ATP_GTP PHOSPHATASE"/>
    <property type="match status" value="1"/>
</dbReference>
<evidence type="ECO:0000259" key="1">
    <source>
        <dbReference type="Pfam" id="PF13304"/>
    </source>
</evidence>
<dbReference type="GO" id="GO:0005524">
    <property type="term" value="F:ATP binding"/>
    <property type="evidence" value="ECO:0007669"/>
    <property type="project" value="UniProtKB-KW"/>
</dbReference>
<gene>
    <name evidence="2" type="ORF">WMO37_04900</name>
</gene>
<dbReference type="InterPro" id="IPR003959">
    <property type="entry name" value="ATPase_AAA_core"/>
</dbReference>
<reference evidence="2" key="1">
    <citation type="submission" date="2024-03" db="EMBL/GenBank/DDBJ databases">
        <title>Human intestinal bacterial collection.</title>
        <authorList>
            <person name="Pauvert C."/>
            <person name="Hitch T.C.A."/>
            <person name="Clavel T."/>
        </authorList>
    </citation>
    <scope>NUCLEOTIDE SEQUENCE [LARGE SCALE GENOMIC DNA]</scope>
    <source>
        <strain evidence="2">CLA-AA-H89B</strain>
    </source>
</reference>
<accession>A0ABV1H4P8</accession>
<protein>
    <submittedName>
        <fullName evidence="2">ATP-binding protein</fullName>
    </submittedName>
</protein>
<name>A0ABV1H4P8_9FIRM</name>
<dbReference type="InterPro" id="IPR027417">
    <property type="entry name" value="P-loop_NTPase"/>
</dbReference>
<organism evidence="2 3">
    <name type="scientific">Lachnospira intestinalis</name>
    <dbReference type="NCBI Taxonomy" id="3133158"/>
    <lineage>
        <taxon>Bacteria</taxon>
        <taxon>Bacillati</taxon>
        <taxon>Bacillota</taxon>
        <taxon>Clostridia</taxon>
        <taxon>Lachnospirales</taxon>
        <taxon>Lachnospiraceae</taxon>
        <taxon>Lachnospira</taxon>
    </lineage>
</organism>
<comment type="caution">
    <text evidence="2">The sequence shown here is derived from an EMBL/GenBank/DDBJ whole genome shotgun (WGS) entry which is preliminary data.</text>
</comment>
<dbReference type="SUPFAM" id="SSF52540">
    <property type="entry name" value="P-loop containing nucleoside triphosphate hydrolases"/>
    <property type="match status" value="1"/>
</dbReference>
<dbReference type="EMBL" id="JBBMFS010000003">
    <property type="protein sequence ID" value="MEQ2554357.1"/>
    <property type="molecule type" value="Genomic_DNA"/>
</dbReference>
<dbReference type="Pfam" id="PF13304">
    <property type="entry name" value="AAA_21"/>
    <property type="match status" value="1"/>
</dbReference>
<feature type="domain" description="ATPase AAA-type core" evidence="1">
    <location>
        <begin position="33"/>
        <end position="339"/>
    </location>
</feature>
<keyword evidence="2" id="KW-0547">Nucleotide-binding</keyword>
<dbReference type="Proteomes" id="UP001546774">
    <property type="component" value="Unassembled WGS sequence"/>
</dbReference>
<keyword evidence="3" id="KW-1185">Reference proteome</keyword>
<proteinExistence type="predicted"/>
<sequence>MKIKKIKLENNNFFGNTTFDFTNENGEIMDTIILAGENGNGKTQLLNLLYEFSTLPTGGIVSSEKREFTIQLSNEELFQITSNMNATDPLISPSGEFEITQDFTTQPNYWNRIKVNYFTTDENGIVSTRSIDSSHLFSNVNVKKLFKSIFSTVEINYNPQTASTITAQEIDQEIENSLRSGDNLGTEIQQLFIDIHTNDATDLQNWVDEHDGLVPPSEIKNVRINRFKKAFSTVFGNLNFHKIITENNTKKVIFKKYEQEVDIASLSSGEKQIVFRGAFLLRNQQSIKGNTILIDEPEISLHPKWQAKIFEYYRKLFTDEKNKQNSQLFIATHSQYVLDSALAAKENTSIILMKKNANNIEMKKISAPLVLPSITSAELNYVAFGILSNDYHIELYGYLQQKVAVYLGKSTCSVKECDTYITQQNQFIEALHGKISSHNTTTYSSLSTYIRNAIDHPDPSRTFTEDELRCSIELLIELCR</sequence>
<dbReference type="InterPro" id="IPR051396">
    <property type="entry name" value="Bact_Antivir_Def_Nuclease"/>
</dbReference>
<evidence type="ECO:0000313" key="3">
    <source>
        <dbReference type="Proteomes" id="UP001546774"/>
    </source>
</evidence>
<dbReference type="Gene3D" id="3.40.50.300">
    <property type="entry name" value="P-loop containing nucleotide triphosphate hydrolases"/>
    <property type="match status" value="1"/>
</dbReference>
<evidence type="ECO:0000313" key="2">
    <source>
        <dbReference type="EMBL" id="MEQ2554357.1"/>
    </source>
</evidence>